<keyword evidence="2" id="KW-1185">Reference proteome</keyword>
<dbReference type="SUPFAM" id="SSF55909">
    <property type="entry name" value="Pentein"/>
    <property type="match status" value="1"/>
</dbReference>
<dbReference type="PANTHER" id="PTHR47271:SF2">
    <property type="entry name" value="ARGININE DEIMINASE"/>
    <property type="match status" value="1"/>
</dbReference>
<dbReference type="Gene3D" id="3.75.10.10">
    <property type="entry name" value="L-arginine/glycine Amidinotransferase, Chain A"/>
    <property type="match status" value="1"/>
</dbReference>
<dbReference type="Proteomes" id="UP000824633">
    <property type="component" value="Chromosome"/>
</dbReference>
<name>A0ABM7T8H2_9CLOT</name>
<gene>
    <name evidence="1" type="ORF">psyc5s11_40600</name>
</gene>
<proteinExistence type="predicted"/>
<evidence type="ECO:0000313" key="2">
    <source>
        <dbReference type="Proteomes" id="UP000824633"/>
    </source>
</evidence>
<dbReference type="RefSeq" id="WP_224034292.1">
    <property type="nucleotide sequence ID" value="NZ_AP024849.1"/>
</dbReference>
<sequence>MDIHLTDVKTNRFIGQYGTEKLGKLKSVMIHTPKTSLNIINKNNYKYYLFNKSPNYHKFINEHIRYSQFLKSLGIEVLELSSLVSENIDLMNKHPNLTYLHDVGVVNTNGAILSKMCPGGREHEDIVLKEALTNLGIPIFHEFNTGDNFEGCLMLSPDTLLIANTERHTEASIMKGIPKFLEIFKKVIYVKIPKLRRYMHPDMIYNRISDTLALAYIPAFLKTFLITKDAKIQIDFKTYMANNGVEIINITNREQLYWGTSFIPLEPNVIIHYDFSLTTKTQKMLHDRSVKIIKFHPDDALLAGGGSLRCLTLRLYRGN</sequence>
<organism evidence="1 2">
    <name type="scientific">Clostridium gelidum</name>
    <dbReference type="NCBI Taxonomy" id="704125"/>
    <lineage>
        <taxon>Bacteria</taxon>
        <taxon>Bacillati</taxon>
        <taxon>Bacillota</taxon>
        <taxon>Clostridia</taxon>
        <taxon>Eubacteriales</taxon>
        <taxon>Clostridiaceae</taxon>
        <taxon>Clostridium</taxon>
    </lineage>
</organism>
<evidence type="ECO:0000313" key="1">
    <source>
        <dbReference type="EMBL" id="BCZ47993.1"/>
    </source>
</evidence>
<dbReference type="EMBL" id="AP024849">
    <property type="protein sequence ID" value="BCZ47993.1"/>
    <property type="molecule type" value="Genomic_DNA"/>
</dbReference>
<dbReference type="Pfam" id="PF02274">
    <property type="entry name" value="ADI"/>
    <property type="match status" value="1"/>
</dbReference>
<dbReference type="PANTHER" id="PTHR47271">
    <property type="entry name" value="ARGININE DEIMINASE"/>
    <property type="match status" value="1"/>
</dbReference>
<accession>A0ABM7T8H2</accession>
<reference evidence="2" key="1">
    <citation type="submission" date="2021-07" db="EMBL/GenBank/DDBJ databases">
        <title>Complete genome sequencing of a Clostridium isolate.</title>
        <authorList>
            <person name="Ueki A."/>
            <person name="Tonouchi A."/>
        </authorList>
    </citation>
    <scope>NUCLEOTIDE SEQUENCE [LARGE SCALE GENOMIC DNA]</scope>
    <source>
        <strain evidence="2">C5S11</strain>
    </source>
</reference>
<protein>
    <submittedName>
        <fullName evidence="1">Arginine deiminase</fullName>
    </submittedName>
</protein>